<keyword evidence="5 9" id="KW-0812">Transmembrane</keyword>
<gene>
    <name evidence="11" type="ORF">O7A05_18775</name>
</gene>
<keyword evidence="4 9" id="KW-1003">Cell membrane</keyword>
<feature type="transmembrane region" description="Helical" evidence="9">
    <location>
        <begin position="164"/>
        <end position="185"/>
    </location>
</feature>
<dbReference type="Proteomes" id="UP001366503">
    <property type="component" value="Unassembled WGS sequence"/>
</dbReference>
<dbReference type="PANTHER" id="PTHR30413">
    <property type="entry name" value="INNER MEMBRANE TRANSPORT PERMEASE"/>
    <property type="match status" value="1"/>
</dbReference>
<evidence type="ECO:0000256" key="5">
    <source>
        <dbReference type="ARBA" id="ARBA00022692"/>
    </source>
</evidence>
<evidence type="ECO:0000313" key="11">
    <source>
        <dbReference type="EMBL" id="MEI9404187.1"/>
    </source>
</evidence>
<dbReference type="InterPro" id="IPR013525">
    <property type="entry name" value="ABC2_TM"/>
</dbReference>
<feature type="transmembrane region" description="Helical" evidence="9">
    <location>
        <begin position="133"/>
        <end position="157"/>
    </location>
</feature>
<accession>A0ABU8KEU0</accession>
<keyword evidence="8 9" id="KW-0472">Membrane</keyword>
<evidence type="ECO:0000259" key="10">
    <source>
        <dbReference type="PROSITE" id="PS51012"/>
    </source>
</evidence>
<feature type="domain" description="ABC transmembrane type-2" evidence="10">
    <location>
        <begin position="26"/>
        <end position="242"/>
    </location>
</feature>
<keyword evidence="3 9" id="KW-0813">Transport</keyword>
<evidence type="ECO:0000256" key="4">
    <source>
        <dbReference type="ARBA" id="ARBA00022475"/>
    </source>
</evidence>
<feature type="transmembrane region" description="Helical" evidence="9">
    <location>
        <begin position="218"/>
        <end position="239"/>
    </location>
</feature>
<keyword evidence="7" id="KW-0762">Sugar transport</keyword>
<dbReference type="EMBL" id="JAPYKO010000013">
    <property type="protein sequence ID" value="MEI9404187.1"/>
    <property type="molecule type" value="Genomic_DNA"/>
</dbReference>
<comment type="caution">
    <text evidence="9">Lacks conserved residue(s) required for the propagation of feature annotation.</text>
</comment>
<evidence type="ECO:0000256" key="2">
    <source>
        <dbReference type="ARBA" id="ARBA00007783"/>
    </source>
</evidence>
<keyword evidence="7" id="KW-0625">Polysaccharide transport</keyword>
<evidence type="ECO:0000256" key="7">
    <source>
        <dbReference type="ARBA" id="ARBA00023047"/>
    </source>
</evidence>
<evidence type="ECO:0000256" key="1">
    <source>
        <dbReference type="ARBA" id="ARBA00004651"/>
    </source>
</evidence>
<feature type="transmembrane region" description="Helical" evidence="9">
    <location>
        <begin position="108"/>
        <end position="127"/>
    </location>
</feature>
<dbReference type="Pfam" id="PF01061">
    <property type="entry name" value="ABC2_membrane"/>
    <property type="match status" value="1"/>
</dbReference>
<sequence>MISNTSTLWFRLAQFDIRLRYRNSTFGPLWITLNTAIFAASVGFLYAVLLNQPIKEYLHHLATSIVLWQFLSATVVEGAESVINANDLILNTKMSPASCLFRCVTKNFMILLHNLLVVFLTMLIAYPNVGLNIPMFILGVALLIAHATWISSIVSVISVRFRDVPLITGSAMQLLFILSPILWTAKVLPSESLFLILNPISYMIDAARTPILNGGTDYTSVLVSAVIALLGSLAAYALYRRTQHRIPYWL</sequence>
<dbReference type="PROSITE" id="PS51012">
    <property type="entry name" value="ABC_TM2"/>
    <property type="match status" value="1"/>
</dbReference>
<dbReference type="InterPro" id="IPR047817">
    <property type="entry name" value="ABC2_TM_bact-type"/>
</dbReference>
<evidence type="ECO:0000256" key="9">
    <source>
        <dbReference type="RuleBase" id="RU361157"/>
    </source>
</evidence>
<name>A0ABU8KEU0_9HYPH</name>
<evidence type="ECO:0000313" key="12">
    <source>
        <dbReference type="Proteomes" id="UP001366503"/>
    </source>
</evidence>
<reference evidence="11 12" key="1">
    <citation type="submission" date="2022-12" db="EMBL/GenBank/DDBJ databases">
        <authorList>
            <person name="Muema E."/>
        </authorList>
    </citation>
    <scope>NUCLEOTIDE SEQUENCE [LARGE SCALE GENOMIC DNA]</scope>
    <source>
        <strain evidence="12">1330</strain>
    </source>
</reference>
<comment type="caution">
    <text evidence="11">The sequence shown here is derived from an EMBL/GenBank/DDBJ whole genome shotgun (WGS) entry which is preliminary data.</text>
</comment>
<keyword evidence="6 9" id="KW-1133">Transmembrane helix</keyword>
<organism evidence="11 12">
    <name type="scientific">Mesorhizobium argentiipisi</name>
    <dbReference type="NCBI Taxonomy" id="3015175"/>
    <lineage>
        <taxon>Bacteria</taxon>
        <taxon>Pseudomonadati</taxon>
        <taxon>Pseudomonadota</taxon>
        <taxon>Alphaproteobacteria</taxon>
        <taxon>Hyphomicrobiales</taxon>
        <taxon>Phyllobacteriaceae</taxon>
        <taxon>Mesorhizobium</taxon>
    </lineage>
</organism>
<evidence type="ECO:0000256" key="8">
    <source>
        <dbReference type="ARBA" id="ARBA00023136"/>
    </source>
</evidence>
<keyword evidence="12" id="KW-1185">Reference proteome</keyword>
<dbReference type="PANTHER" id="PTHR30413:SF10">
    <property type="entry name" value="CAPSULE POLYSACCHARIDE EXPORT INNER-MEMBRANE PROTEIN CTRC"/>
    <property type="match status" value="1"/>
</dbReference>
<comment type="subcellular location">
    <subcellularLocation>
        <location evidence="9">Cell inner membrane</location>
        <topology evidence="9">Multi-pass membrane protein</topology>
    </subcellularLocation>
    <subcellularLocation>
        <location evidence="1">Cell membrane</location>
        <topology evidence="1">Multi-pass membrane protein</topology>
    </subcellularLocation>
</comment>
<comment type="similarity">
    <text evidence="2 9">Belongs to the ABC-2 integral membrane protein family.</text>
</comment>
<evidence type="ECO:0000256" key="6">
    <source>
        <dbReference type="ARBA" id="ARBA00022989"/>
    </source>
</evidence>
<proteinExistence type="inferred from homology"/>
<feature type="transmembrane region" description="Helical" evidence="9">
    <location>
        <begin position="29"/>
        <end position="49"/>
    </location>
</feature>
<evidence type="ECO:0000256" key="3">
    <source>
        <dbReference type="ARBA" id="ARBA00022448"/>
    </source>
</evidence>
<protein>
    <recommendedName>
        <fullName evidence="9">Transport permease protein</fullName>
    </recommendedName>
</protein>